<reference evidence="2" key="1">
    <citation type="submission" date="2022-03" db="EMBL/GenBank/DDBJ databases">
        <authorList>
            <person name="Martin H S."/>
        </authorList>
    </citation>
    <scope>NUCLEOTIDE SEQUENCE</scope>
</reference>
<accession>A0ABN8J216</accession>
<evidence type="ECO:0000313" key="2">
    <source>
        <dbReference type="EMBL" id="CAH2073098.1"/>
    </source>
</evidence>
<dbReference type="EMBL" id="OW152819">
    <property type="protein sequence ID" value="CAH2073098.1"/>
    <property type="molecule type" value="Genomic_DNA"/>
</dbReference>
<evidence type="ECO:0000313" key="3">
    <source>
        <dbReference type="Proteomes" id="UP000837857"/>
    </source>
</evidence>
<proteinExistence type="predicted"/>
<evidence type="ECO:0000256" key="1">
    <source>
        <dbReference type="SAM" id="MobiDB-lite"/>
    </source>
</evidence>
<dbReference type="Proteomes" id="UP000837857">
    <property type="component" value="Chromosome 7"/>
</dbReference>
<sequence>MVCETELAEWPRGGPDAGAARYELGQVSRRPSVCRYNRRVRNPPRSPARGVGTFRAQRARGIFTSSRTLGAVVRVMRLARTTPLNWCLCYMQTMGNRTQTYRARISVSGAERNGRGGGADSLTRRPEVDTMTGAGGALYKRQLMRRGAAEAAGVGWRASRVAGSTVRTVRAARRRRHLRGKRVLFRARTWQTRRAWGPR</sequence>
<protein>
    <submittedName>
        <fullName evidence="2">Uncharacterized protein</fullName>
    </submittedName>
</protein>
<feature type="non-terminal residue" evidence="2">
    <location>
        <position position="1"/>
    </location>
</feature>
<keyword evidence="3" id="KW-1185">Reference proteome</keyword>
<gene>
    <name evidence="2" type="ORF">IPOD504_LOCUS15482</name>
</gene>
<feature type="region of interest" description="Disordered" evidence="1">
    <location>
        <begin position="108"/>
        <end position="130"/>
    </location>
</feature>
<organism evidence="2 3">
    <name type="scientific">Iphiclides podalirius</name>
    <name type="common">scarce swallowtail</name>
    <dbReference type="NCBI Taxonomy" id="110791"/>
    <lineage>
        <taxon>Eukaryota</taxon>
        <taxon>Metazoa</taxon>
        <taxon>Ecdysozoa</taxon>
        <taxon>Arthropoda</taxon>
        <taxon>Hexapoda</taxon>
        <taxon>Insecta</taxon>
        <taxon>Pterygota</taxon>
        <taxon>Neoptera</taxon>
        <taxon>Endopterygota</taxon>
        <taxon>Lepidoptera</taxon>
        <taxon>Glossata</taxon>
        <taxon>Ditrysia</taxon>
        <taxon>Papilionoidea</taxon>
        <taxon>Papilionidae</taxon>
        <taxon>Papilioninae</taxon>
        <taxon>Iphiclides</taxon>
    </lineage>
</organism>
<name>A0ABN8J216_9NEOP</name>